<dbReference type="Proteomes" id="UP000069001">
    <property type="component" value="Unassembled WGS sequence"/>
</dbReference>
<feature type="domain" description="HTH lysR-type" evidence="5">
    <location>
        <begin position="2"/>
        <end position="59"/>
    </location>
</feature>
<evidence type="ECO:0000256" key="2">
    <source>
        <dbReference type="ARBA" id="ARBA00023015"/>
    </source>
</evidence>
<dbReference type="Pfam" id="PF00126">
    <property type="entry name" value="HTH_1"/>
    <property type="match status" value="1"/>
</dbReference>
<evidence type="ECO:0000256" key="1">
    <source>
        <dbReference type="ARBA" id="ARBA00009437"/>
    </source>
</evidence>
<keyword evidence="3" id="KW-0238">DNA-binding</keyword>
<keyword evidence="2" id="KW-0805">Transcription regulation</keyword>
<evidence type="ECO:0000313" key="7">
    <source>
        <dbReference type="Proteomes" id="UP000069001"/>
    </source>
</evidence>
<dbReference type="InterPro" id="IPR005119">
    <property type="entry name" value="LysR_subst-bd"/>
</dbReference>
<dbReference type="SUPFAM" id="SSF46785">
    <property type="entry name" value="Winged helix' DNA-binding domain"/>
    <property type="match status" value="1"/>
</dbReference>
<dbReference type="Gene3D" id="1.10.10.10">
    <property type="entry name" value="Winged helix-like DNA-binding domain superfamily/Winged helix DNA-binding domain"/>
    <property type="match status" value="1"/>
</dbReference>
<evidence type="ECO:0000313" key="6">
    <source>
        <dbReference type="EMBL" id="KVK85751.1"/>
    </source>
</evidence>
<dbReference type="InterPro" id="IPR000847">
    <property type="entry name" value="LysR_HTH_N"/>
</dbReference>
<dbReference type="FunFam" id="1.10.10.10:FF:000001">
    <property type="entry name" value="LysR family transcriptional regulator"/>
    <property type="match status" value="1"/>
</dbReference>
<dbReference type="PANTHER" id="PTHR30346">
    <property type="entry name" value="TRANSCRIPTIONAL DUAL REGULATOR HCAR-RELATED"/>
    <property type="match status" value="1"/>
</dbReference>
<dbReference type="CDD" id="cd08414">
    <property type="entry name" value="PBP2_LTTR_aromatics_like"/>
    <property type="match status" value="1"/>
</dbReference>
<dbReference type="InterPro" id="IPR036390">
    <property type="entry name" value="WH_DNA-bd_sf"/>
</dbReference>
<dbReference type="GO" id="GO:0032993">
    <property type="term" value="C:protein-DNA complex"/>
    <property type="evidence" value="ECO:0007669"/>
    <property type="project" value="TreeGrafter"/>
</dbReference>
<dbReference type="EMBL" id="LOYH01000029">
    <property type="protein sequence ID" value="KVK85751.1"/>
    <property type="molecule type" value="Genomic_DNA"/>
</dbReference>
<comment type="similarity">
    <text evidence="1">Belongs to the LysR transcriptional regulatory family.</text>
</comment>
<evidence type="ECO:0000256" key="4">
    <source>
        <dbReference type="ARBA" id="ARBA00023163"/>
    </source>
</evidence>
<dbReference type="SUPFAM" id="SSF53850">
    <property type="entry name" value="Periplasmic binding protein-like II"/>
    <property type="match status" value="1"/>
</dbReference>
<sequence length="299" mass="31757">MPSLRQIQYFLSVADLGGFTPAASALHVAQSALSRQIGQLEDELGFALFDREPRGVRLTAAGAIYRDRVASIPATLVAAAEEGARLSRGEAGVLRLLHSSTVPVGSLMPVLERFMSACPGARIDLDRASSEDQVLEIANGNADIGIVRVPVLRRDPRVRFVELAAERLCVAVPADHPLAGRRRTAISRLRHEPFVSAVYRERGGLARVVIDLCLKRGFVPATARIVSPKTSMLNLVAAGQGVAIVPERMASLGIDGVAFVPISDDDAKSTCALVLPIEPTALADAFVRVIVAGSAREGT</sequence>
<dbReference type="GO" id="GO:0003677">
    <property type="term" value="F:DNA binding"/>
    <property type="evidence" value="ECO:0007669"/>
    <property type="project" value="UniProtKB-KW"/>
</dbReference>
<dbReference type="PANTHER" id="PTHR30346:SF17">
    <property type="entry name" value="LYSR FAMILY TRANSCRIPTIONAL REGULATOR"/>
    <property type="match status" value="1"/>
</dbReference>
<name>A0A103ZTB9_BURCE</name>
<protein>
    <submittedName>
        <fullName evidence="6">LysR family transcriptional regulator</fullName>
    </submittedName>
</protein>
<dbReference type="Pfam" id="PF03466">
    <property type="entry name" value="LysR_substrate"/>
    <property type="match status" value="1"/>
</dbReference>
<proteinExistence type="inferred from homology"/>
<dbReference type="AlphaFoldDB" id="A0A103ZTB9"/>
<evidence type="ECO:0000256" key="3">
    <source>
        <dbReference type="ARBA" id="ARBA00023125"/>
    </source>
</evidence>
<comment type="caution">
    <text evidence="6">The sequence shown here is derived from an EMBL/GenBank/DDBJ whole genome shotgun (WGS) entry which is preliminary data.</text>
</comment>
<dbReference type="PROSITE" id="PS50931">
    <property type="entry name" value="HTH_LYSR"/>
    <property type="match status" value="1"/>
</dbReference>
<dbReference type="PRINTS" id="PR00039">
    <property type="entry name" value="HTHLYSR"/>
</dbReference>
<reference evidence="6 7" key="1">
    <citation type="submission" date="2015-11" db="EMBL/GenBank/DDBJ databases">
        <title>Expanding the genomic diversity of Burkholderia species for the development of highly accurate diagnostics.</title>
        <authorList>
            <person name="Sahl J."/>
            <person name="Keim P."/>
            <person name="Wagner D."/>
        </authorList>
    </citation>
    <scope>NUCLEOTIDE SEQUENCE [LARGE SCALE GENOMIC DNA]</scope>
    <source>
        <strain evidence="6 7">MSMB1302</strain>
    </source>
</reference>
<accession>A0A103ZTB9</accession>
<evidence type="ECO:0000259" key="5">
    <source>
        <dbReference type="PROSITE" id="PS50931"/>
    </source>
</evidence>
<dbReference type="Gene3D" id="3.40.190.10">
    <property type="entry name" value="Periplasmic binding protein-like II"/>
    <property type="match status" value="2"/>
</dbReference>
<dbReference type="GO" id="GO:0003700">
    <property type="term" value="F:DNA-binding transcription factor activity"/>
    <property type="evidence" value="ECO:0007669"/>
    <property type="project" value="InterPro"/>
</dbReference>
<keyword evidence="4" id="KW-0804">Transcription</keyword>
<organism evidence="6 7">
    <name type="scientific">Burkholderia cepacia</name>
    <name type="common">Pseudomonas cepacia</name>
    <dbReference type="NCBI Taxonomy" id="292"/>
    <lineage>
        <taxon>Bacteria</taxon>
        <taxon>Pseudomonadati</taxon>
        <taxon>Pseudomonadota</taxon>
        <taxon>Betaproteobacteria</taxon>
        <taxon>Burkholderiales</taxon>
        <taxon>Burkholderiaceae</taxon>
        <taxon>Burkholderia</taxon>
        <taxon>Burkholderia cepacia complex</taxon>
    </lineage>
</organism>
<dbReference type="RefSeq" id="WP_059525279.1">
    <property type="nucleotide sequence ID" value="NZ_LOXZ01000032.1"/>
</dbReference>
<dbReference type="InterPro" id="IPR036388">
    <property type="entry name" value="WH-like_DNA-bd_sf"/>
</dbReference>
<gene>
    <name evidence="6" type="ORF">WS90_00705</name>
</gene>